<protein>
    <recommendedName>
        <fullName evidence="1">Antitoxin SocA-like Panacea domain-containing protein</fullName>
    </recommendedName>
</protein>
<dbReference type="Proteomes" id="UP000254792">
    <property type="component" value="Chromosome"/>
</dbReference>
<evidence type="ECO:0000259" key="1">
    <source>
        <dbReference type="Pfam" id="PF13274"/>
    </source>
</evidence>
<keyword evidence="3" id="KW-1185">Reference proteome</keyword>
<reference evidence="2 3" key="1">
    <citation type="submission" date="2018-07" db="EMBL/GenBank/DDBJ databases">
        <title>Complete genome sequence of Spiroplasma alleghenense PLHS-1 (ATCC 51752).</title>
        <authorList>
            <person name="Chou L."/>
            <person name="Lee T.-Y."/>
            <person name="Tsai Y.-M."/>
            <person name="Kuo C.-H."/>
        </authorList>
    </citation>
    <scope>NUCLEOTIDE SEQUENCE [LARGE SCALE GENOMIC DNA]</scope>
    <source>
        <strain evidence="2 3">PLHS-1</strain>
    </source>
</reference>
<dbReference type="AlphaFoldDB" id="A0A345Z586"/>
<dbReference type="RefSeq" id="WP_115558649.1">
    <property type="nucleotide sequence ID" value="NZ_CP031376.1"/>
</dbReference>
<dbReference type="KEGG" id="salx:SALLE_v1c10950"/>
<sequence>MSKYDVKNIANYVINYFYENSDKLKNNEENFEILEINNLKMQKVLYFLYGFFYSETREELFDVEFLAWKLGPVIKSIYEINKNATENNGYRNIPKDTYCEFAKKIEDEDKKLINQILDNLMEISTWALVELSHKPGGPWEATKQSEVISRDLLNKYFRNLELK</sequence>
<name>A0A345Z586_9MOLU</name>
<organism evidence="2 3">
    <name type="scientific">Spiroplasma alleghenense</name>
    <dbReference type="NCBI Taxonomy" id="216931"/>
    <lineage>
        <taxon>Bacteria</taxon>
        <taxon>Bacillati</taxon>
        <taxon>Mycoplasmatota</taxon>
        <taxon>Mollicutes</taxon>
        <taxon>Entomoplasmatales</taxon>
        <taxon>Spiroplasmataceae</taxon>
        <taxon>Spiroplasma</taxon>
    </lineage>
</organism>
<gene>
    <name evidence="2" type="ORF">SALLE_v1c10950</name>
</gene>
<dbReference type="OrthoDB" id="390051at2"/>
<feature type="domain" description="Antitoxin SocA-like Panacea" evidence="1">
    <location>
        <begin position="42"/>
        <end position="140"/>
    </location>
</feature>
<dbReference type="Pfam" id="PF13274">
    <property type="entry name" value="SocA_Panacea"/>
    <property type="match status" value="1"/>
</dbReference>
<proteinExistence type="predicted"/>
<evidence type="ECO:0000313" key="3">
    <source>
        <dbReference type="Proteomes" id="UP000254792"/>
    </source>
</evidence>
<accession>A0A345Z586</accession>
<evidence type="ECO:0000313" key="2">
    <source>
        <dbReference type="EMBL" id="AXK51765.1"/>
    </source>
</evidence>
<dbReference type="InterPro" id="IPR025272">
    <property type="entry name" value="SocA_Panacea"/>
</dbReference>
<dbReference type="EMBL" id="CP031376">
    <property type="protein sequence ID" value="AXK51765.1"/>
    <property type="molecule type" value="Genomic_DNA"/>
</dbReference>